<sequence length="295" mass="30649">MGDGLTALGFEVRERRADALEVREHVLAAPARGRVGRPALNLETLHDGALRGRDGGELRRLGDEGGVALEGVGVRQRGRGGADAALLLAHDGFDDETAVQVGVLGALGDVQRGEHAGRDGGLHVDSAAGGQRLLALVVLAPHWLERRRGPGVLVGRHDVDVAVEDERRPRVGVAGTAIGRFRLASGSFAPANVAELQHAGDAGAVLGVDQVRVVGKRGVLCEFLGVGQPLVGLEAERVEALAGPRGRVGLPGIDGLELEQAFGELADVHGWGVGRRGFSSHGNRKRLPGARIGSV</sequence>
<dbReference type="Proteomes" id="UP000823736">
    <property type="component" value="Unassembled WGS sequence"/>
</dbReference>
<evidence type="ECO:0000313" key="1">
    <source>
        <dbReference type="EMBL" id="MBP1988194.1"/>
    </source>
</evidence>
<accession>A0A8T4H307</accession>
<dbReference type="EMBL" id="JAGGLC010000006">
    <property type="protein sequence ID" value="MBP1988194.1"/>
    <property type="molecule type" value="Genomic_DNA"/>
</dbReference>
<keyword evidence="2" id="KW-1185">Reference proteome</keyword>
<dbReference type="AlphaFoldDB" id="A0A8T4H307"/>
<organism evidence="1 2">
    <name type="scientific">Halolamina salifodinae</name>
    <dbReference type="NCBI Taxonomy" id="1202767"/>
    <lineage>
        <taxon>Archaea</taxon>
        <taxon>Methanobacteriati</taxon>
        <taxon>Methanobacteriota</taxon>
        <taxon>Stenosarchaea group</taxon>
        <taxon>Halobacteria</taxon>
        <taxon>Halobacteriales</taxon>
        <taxon>Haloferacaceae</taxon>
    </lineage>
</organism>
<reference evidence="1" key="1">
    <citation type="submission" date="2021-03" db="EMBL/GenBank/DDBJ databases">
        <title>Genomic Encyclopedia of Type Strains, Phase IV (KMG-IV): sequencing the most valuable type-strain genomes for metagenomic binning, comparative biology and taxonomic classification.</title>
        <authorList>
            <person name="Goeker M."/>
        </authorList>
    </citation>
    <scope>NUCLEOTIDE SEQUENCE</scope>
    <source>
        <strain evidence="1">DSM 26232</strain>
    </source>
</reference>
<name>A0A8T4H307_9EURY</name>
<protein>
    <submittedName>
        <fullName evidence="1">Uncharacterized protein</fullName>
    </submittedName>
</protein>
<gene>
    <name evidence="1" type="ORF">J2753_002706</name>
</gene>
<proteinExistence type="predicted"/>
<evidence type="ECO:0000313" key="2">
    <source>
        <dbReference type="Proteomes" id="UP000823736"/>
    </source>
</evidence>
<comment type="caution">
    <text evidence="1">The sequence shown here is derived from an EMBL/GenBank/DDBJ whole genome shotgun (WGS) entry which is preliminary data.</text>
</comment>